<evidence type="ECO:0000313" key="2">
    <source>
        <dbReference type="Proteomes" id="UP000229641"/>
    </source>
</evidence>
<gene>
    <name evidence="1" type="ORF">COV72_00505</name>
</gene>
<accession>A0A2H0LZT0</accession>
<comment type="caution">
    <text evidence="1">The sequence shown here is derived from an EMBL/GenBank/DDBJ whole genome shotgun (WGS) entry which is preliminary data.</text>
</comment>
<dbReference type="EMBL" id="PCWA01000008">
    <property type="protein sequence ID" value="PIQ89940.1"/>
    <property type="molecule type" value="Genomic_DNA"/>
</dbReference>
<protein>
    <submittedName>
        <fullName evidence="1">Uncharacterized protein</fullName>
    </submittedName>
</protein>
<sequence>MNIKMKFMLREVIFSILLSFFLSGCASVKNPWLYWSDSNSKSIEEENKERLSRREKRHKYIAEHPELSERTKGLILSGIVEIGFNKEQLEITIGCKPNEIKISNLKYNADEMWFYRSKANELGIIGWFYRGGLDGYYYFKDDMLIRIDDKR</sequence>
<proteinExistence type="predicted"/>
<reference evidence="1 2" key="1">
    <citation type="submission" date="2017-09" db="EMBL/GenBank/DDBJ databases">
        <title>Depth-based differentiation of microbial function through sediment-hosted aquifers and enrichment of novel symbionts in the deep terrestrial subsurface.</title>
        <authorList>
            <person name="Probst A.J."/>
            <person name="Ladd B."/>
            <person name="Jarett J.K."/>
            <person name="Geller-Mcgrath D.E."/>
            <person name="Sieber C.M."/>
            <person name="Emerson J.B."/>
            <person name="Anantharaman K."/>
            <person name="Thomas B.C."/>
            <person name="Malmstrom R."/>
            <person name="Stieglmeier M."/>
            <person name="Klingl A."/>
            <person name="Woyke T."/>
            <person name="Ryan C.M."/>
            <person name="Banfield J.F."/>
        </authorList>
    </citation>
    <scope>NUCLEOTIDE SEQUENCE [LARGE SCALE GENOMIC DNA]</scope>
    <source>
        <strain evidence="1">CG11_big_fil_rev_8_21_14_0_20_42_13</strain>
    </source>
</reference>
<dbReference type="Proteomes" id="UP000229641">
    <property type="component" value="Unassembled WGS sequence"/>
</dbReference>
<dbReference type="PROSITE" id="PS51257">
    <property type="entry name" value="PROKAR_LIPOPROTEIN"/>
    <property type="match status" value="1"/>
</dbReference>
<dbReference type="AlphaFoldDB" id="A0A2H0LZT0"/>
<evidence type="ECO:0000313" key="1">
    <source>
        <dbReference type="EMBL" id="PIQ89940.1"/>
    </source>
</evidence>
<name>A0A2H0LZT0_9BACT</name>
<organism evidence="1 2">
    <name type="scientific">Candidatus Ghiorseimicrobium undicola</name>
    <dbReference type="NCBI Taxonomy" id="1974746"/>
    <lineage>
        <taxon>Bacteria</taxon>
        <taxon>Pseudomonadati</taxon>
        <taxon>Candidatus Omnitrophota</taxon>
        <taxon>Candidatus Ghiorseimicrobium</taxon>
    </lineage>
</organism>